<feature type="non-terminal residue" evidence="2">
    <location>
        <position position="1"/>
    </location>
</feature>
<organism evidence="2">
    <name type="scientific">Tanacetum cinerariifolium</name>
    <name type="common">Dalmatian daisy</name>
    <name type="synonym">Chrysanthemum cinerariifolium</name>
    <dbReference type="NCBI Taxonomy" id="118510"/>
    <lineage>
        <taxon>Eukaryota</taxon>
        <taxon>Viridiplantae</taxon>
        <taxon>Streptophyta</taxon>
        <taxon>Embryophyta</taxon>
        <taxon>Tracheophyta</taxon>
        <taxon>Spermatophyta</taxon>
        <taxon>Magnoliopsida</taxon>
        <taxon>eudicotyledons</taxon>
        <taxon>Gunneridae</taxon>
        <taxon>Pentapetalae</taxon>
        <taxon>asterids</taxon>
        <taxon>campanulids</taxon>
        <taxon>Asterales</taxon>
        <taxon>Asteraceae</taxon>
        <taxon>Asteroideae</taxon>
        <taxon>Anthemideae</taxon>
        <taxon>Anthemidinae</taxon>
        <taxon>Tanacetum</taxon>
    </lineage>
</organism>
<comment type="caution">
    <text evidence="2">The sequence shown here is derived from an EMBL/GenBank/DDBJ whole genome shotgun (WGS) entry which is preliminary data.</text>
</comment>
<dbReference type="AlphaFoldDB" id="A0A699TMU9"/>
<accession>A0A699TMU9</accession>
<feature type="region of interest" description="Disordered" evidence="1">
    <location>
        <begin position="1"/>
        <end position="98"/>
    </location>
</feature>
<protein>
    <submittedName>
        <fullName evidence="2">Uncharacterized protein</fullName>
    </submittedName>
</protein>
<name>A0A699TMU9_TANCI</name>
<evidence type="ECO:0000313" key="2">
    <source>
        <dbReference type="EMBL" id="GFD10488.1"/>
    </source>
</evidence>
<proteinExistence type="predicted"/>
<feature type="compositionally biased region" description="Low complexity" evidence="1">
    <location>
        <begin position="29"/>
        <end position="38"/>
    </location>
</feature>
<gene>
    <name evidence="2" type="ORF">Tci_882457</name>
</gene>
<feature type="compositionally biased region" description="Basic residues" evidence="1">
    <location>
        <begin position="43"/>
        <end position="59"/>
    </location>
</feature>
<reference evidence="2" key="1">
    <citation type="journal article" date="2019" name="Sci. Rep.">
        <title>Draft genome of Tanacetum cinerariifolium, the natural source of mosquito coil.</title>
        <authorList>
            <person name="Yamashiro T."/>
            <person name="Shiraishi A."/>
            <person name="Satake H."/>
            <person name="Nakayama K."/>
        </authorList>
    </citation>
    <scope>NUCLEOTIDE SEQUENCE</scope>
</reference>
<evidence type="ECO:0000256" key="1">
    <source>
        <dbReference type="SAM" id="MobiDB-lite"/>
    </source>
</evidence>
<sequence length="98" mass="10635">RLPARGRATRNARSALLHGRAAGHERHVGAAPGQPAARGSGGRARRPAAPRHHRRRWPAAHRDRAKQGSRPAETVARKPAPRPYHCVRDGAHRAPAGR</sequence>
<dbReference type="EMBL" id="BKCJ011252620">
    <property type="protein sequence ID" value="GFD10488.1"/>
    <property type="molecule type" value="Genomic_DNA"/>
</dbReference>